<dbReference type="Pfam" id="PF07927">
    <property type="entry name" value="HicA_toxin"/>
    <property type="match status" value="1"/>
</dbReference>
<comment type="caution">
    <text evidence="8">The sequence shown here is derived from an EMBL/GenBank/DDBJ whole genome shotgun (WGS) entry which is preliminary data.</text>
</comment>
<evidence type="ECO:0000256" key="1">
    <source>
        <dbReference type="ARBA" id="ARBA00006620"/>
    </source>
</evidence>
<keyword evidence="7" id="KW-0346">Stress response</keyword>
<keyword evidence="2" id="KW-1277">Toxin-antitoxin system</keyword>
<dbReference type="InterPro" id="IPR038570">
    <property type="entry name" value="HicA_sf"/>
</dbReference>
<name>A0A2G9ZFC3_9BACT</name>
<evidence type="ECO:0000313" key="9">
    <source>
        <dbReference type="Proteomes" id="UP000230447"/>
    </source>
</evidence>
<keyword evidence="4" id="KW-0255">Endonuclease</keyword>
<keyword evidence="3" id="KW-0540">Nuclease</keyword>
<keyword evidence="6" id="KW-0694">RNA-binding</keyword>
<proteinExistence type="inferred from homology"/>
<gene>
    <name evidence="8" type="ORF">COX24_01195</name>
</gene>
<dbReference type="SUPFAM" id="SSF54786">
    <property type="entry name" value="YcfA/nrd intein domain"/>
    <property type="match status" value="1"/>
</dbReference>
<dbReference type="GO" id="GO:0016787">
    <property type="term" value="F:hydrolase activity"/>
    <property type="evidence" value="ECO:0007669"/>
    <property type="project" value="UniProtKB-KW"/>
</dbReference>
<evidence type="ECO:0008006" key="10">
    <source>
        <dbReference type="Google" id="ProtNLM"/>
    </source>
</evidence>
<dbReference type="InterPro" id="IPR012933">
    <property type="entry name" value="HicA_mRNA_interferase"/>
</dbReference>
<evidence type="ECO:0000256" key="3">
    <source>
        <dbReference type="ARBA" id="ARBA00022722"/>
    </source>
</evidence>
<dbReference type="GO" id="GO:0004519">
    <property type="term" value="F:endonuclease activity"/>
    <property type="evidence" value="ECO:0007669"/>
    <property type="project" value="UniProtKB-KW"/>
</dbReference>
<sequence>MAKKFPQTNYKDITKVAKKLGFYLLRQGKGSHKIWRDKNGRYTTIPKHGSKSIKRKTLKAIIDDLQITASDFLKILHKK</sequence>
<evidence type="ECO:0000256" key="2">
    <source>
        <dbReference type="ARBA" id="ARBA00022649"/>
    </source>
</evidence>
<comment type="similarity">
    <text evidence="1">Belongs to the HicA mRNA interferase family.</text>
</comment>
<protein>
    <recommendedName>
        <fullName evidence="10">Addiction module toxin, HicA family</fullName>
    </recommendedName>
</protein>
<dbReference type="AlphaFoldDB" id="A0A2G9ZFC3"/>
<accession>A0A2G9ZFC3</accession>
<organism evidence="8 9">
    <name type="scientific">bacterium (Candidatus Gribaldobacteria) CG23_combo_of_CG06-09_8_20_14_all_37_87_8</name>
    <dbReference type="NCBI Taxonomy" id="2014278"/>
    <lineage>
        <taxon>Bacteria</taxon>
        <taxon>Candidatus Gribaldobacteria</taxon>
    </lineage>
</organism>
<dbReference type="Gene3D" id="3.30.920.30">
    <property type="entry name" value="Hypothetical protein"/>
    <property type="match status" value="1"/>
</dbReference>
<keyword evidence="5" id="KW-0378">Hydrolase</keyword>
<dbReference type="GO" id="GO:0003729">
    <property type="term" value="F:mRNA binding"/>
    <property type="evidence" value="ECO:0007669"/>
    <property type="project" value="InterPro"/>
</dbReference>
<evidence type="ECO:0000256" key="5">
    <source>
        <dbReference type="ARBA" id="ARBA00022801"/>
    </source>
</evidence>
<evidence type="ECO:0000313" key="8">
    <source>
        <dbReference type="EMBL" id="PIP31876.1"/>
    </source>
</evidence>
<dbReference type="Proteomes" id="UP000230447">
    <property type="component" value="Unassembled WGS sequence"/>
</dbReference>
<evidence type="ECO:0000256" key="6">
    <source>
        <dbReference type="ARBA" id="ARBA00022884"/>
    </source>
</evidence>
<dbReference type="EMBL" id="PCSB01000023">
    <property type="protein sequence ID" value="PIP31876.1"/>
    <property type="molecule type" value="Genomic_DNA"/>
</dbReference>
<evidence type="ECO:0000256" key="4">
    <source>
        <dbReference type="ARBA" id="ARBA00022759"/>
    </source>
</evidence>
<reference evidence="8 9" key="1">
    <citation type="submission" date="2017-09" db="EMBL/GenBank/DDBJ databases">
        <title>Depth-based differentiation of microbial function through sediment-hosted aquifers and enrichment of novel symbionts in the deep terrestrial subsurface.</title>
        <authorList>
            <person name="Probst A.J."/>
            <person name="Ladd B."/>
            <person name="Jarett J.K."/>
            <person name="Geller-Mcgrath D.E."/>
            <person name="Sieber C.M."/>
            <person name="Emerson J.B."/>
            <person name="Anantharaman K."/>
            <person name="Thomas B.C."/>
            <person name="Malmstrom R."/>
            <person name="Stieglmeier M."/>
            <person name="Klingl A."/>
            <person name="Woyke T."/>
            <person name="Ryan C.M."/>
            <person name="Banfield J.F."/>
        </authorList>
    </citation>
    <scope>NUCLEOTIDE SEQUENCE [LARGE SCALE GENOMIC DNA]</scope>
    <source>
        <strain evidence="8">CG23_combo_of_CG06-09_8_20_14_all_37_87_8</strain>
    </source>
</reference>
<evidence type="ECO:0000256" key="7">
    <source>
        <dbReference type="ARBA" id="ARBA00023016"/>
    </source>
</evidence>